<reference evidence="1 2" key="1">
    <citation type="journal article" date="2018" name="Mycol. Prog.">
        <title>Coniella lustricola, a new species from submerged detritus.</title>
        <authorList>
            <person name="Raudabaugh D.B."/>
            <person name="Iturriaga T."/>
            <person name="Carver A."/>
            <person name="Mondo S."/>
            <person name="Pangilinan J."/>
            <person name="Lipzen A."/>
            <person name="He G."/>
            <person name="Amirebrahimi M."/>
            <person name="Grigoriev I.V."/>
            <person name="Miller A.N."/>
        </authorList>
    </citation>
    <scope>NUCLEOTIDE SEQUENCE [LARGE SCALE GENOMIC DNA]</scope>
    <source>
        <strain evidence="1 2">B22-T-1</strain>
    </source>
</reference>
<protein>
    <submittedName>
        <fullName evidence="1">Uncharacterized protein</fullName>
    </submittedName>
</protein>
<gene>
    <name evidence="1" type="ORF">BD289DRAFT_118553</name>
</gene>
<keyword evidence="2" id="KW-1185">Reference proteome</keyword>
<evidence type="ECO:0000313" key="2">
    <source>
        <dbReference type="Proteomes" id="UP000241462"/>
    </source>
</evidence>
<accession>A0A2T3AG71</accession>
<dbReference type="Proteomes" id="UP000241462">
    <property type="component" value="Unassembled WGS sequence"/>
</dbReference>
<dbReference type="InParanoid" id="A0A2T3AG71"/>
<name>A0A2T3AG71_9PEZI</name>
<sequence length="151" mass="16393">MGAGESHEKRQSARVTDRSCGAAQCPSWLSMCRSTWRGVAWERAEKAKGFSLASSHGDTERLVFDRHLPPSSSSSSPSSPLELALSLCSPTCTASSREINTNAVRPLRAPVQGRRRHLGDLDHASSWSARAVPESHCPFFFFQCPAGDVGH</sequence>
<proteinExistence type="predicted"/>
<dbReference type="AlphaFoldDB" id="A0A2T3AG71"/>
<organism evidence="1 2">
    <name type="scientific">Coniella lustricola</name>
    <dbReference type="NCBI Taxonomy" id="2025994"/>
    <lineage>
        <taxon>Eukaryota</taxon>
        <taxon>Fungi</taxon>
        <taxon>Dikarya</taxon>
        <taxon>Ascomycota</taxon>
        <taxon>Pezizomycotina</taxon>
        <taxon>Sordariomycetes</taxon>
        <taxon>Sordariomycetidae</taxon>
        <taxon>Diaporthales</taxon>
        <taxon>Schizoparmaceae</taxon>
        <taxon>Coniella</taxon>
    </lineage>
</organism>
<evidence type="ECO:0000313" key="1">
    <source>
        <dbReference type="EMBL" id="PSR97122.1"/>
    </source>
</evidence>
<dbReference type="EMBL" id="KZ678394">
    <property type="protein sequence ID" value="PSR97122.1"/>
    <property type="molecule type" value="Genomic_DNA"/>
</dbReference>